<reference evidence="3" key="1">
    <citation type="submission" date="2022-11" db="UniProtKB">
        <authorList>
            <consortium name="WormBaseParasite"/>
        </authorList>
    </citation>
    <scope>IDENTIFICATION</scope>
</reference>
<dbReference type="InterPro" id="IPR001304">
    <property type="entry name" value="C-type_lectin-like"/>
</dbReference>
<dbReference type="CDD" id="cd00037">
    <property type="entry name" value="CLECT"/>
    <property type="match status" value="1"/>
</dbReference>
<organism evidence="2 3">
    <name type="scientific">Panagrolaimus superbus</name>
    <dbReference type="NCBI Taxonomy" id="310955"/>
    <lineage>
        <taxon>Eukaryota</taxon>
        <taxon>Metazoa</taxon>
        <taxon>Ecdysozoa</taxon>
        <taxon>Nematoda</taxon>
        <taxon>Chromadorea</taxon>
        <taxon>Rhabditida</taxon>
        <taxon>Tylenchina</taxon>
        <taxon>Panagrolaimomorpha</taxon>
        <taxon>Panagrolaimoidea</taxon>
        <taxon>Panagrolaimidae</taxon>
        <taxon>Panagrolaimus</taxon>
    </lineage>
</organism>
<dbReference type="AlphaFoldDB" id="A0A914Y5E1"/>
<evidence type="ECO:0000313" key="2">
    <source>
        <dbReference type="Proteomes" id="UP000887577"/>
    </source>
</evidence>
<dbReference type="InterPro" id="IPR016186">
    <property type="entry name" value="C-type_lectin-like/link_sf"/>
</dbReference>
<evidence type="ECO:0000313" key="3">
    <source>
        <dbReference type="WBParaSite" id="PSU_v2.g15420.t1"/>
    </source>
</evidence>
<dbReference type="SUPFAM" id="SSF56436">
    <property type="entry name" value="C-type lectin-like"/>
    <property type="match status" value="1"/>
</dbReference>
<dbReference type="Proteomes" id="UP000887577">
    <property type="component" value="Unplaced"/>
</dbReference>
<sequence length="93" mass="10661">MGVQKKNEKVRTCYLYMMSANVWTGIYSPDSGRTWKTSDETEVDFLKYANWCSDRPAVNISGQRCVTFSCCSCYYDLDCSNTAQHALCKKPIF</sequence>
<name>A0A914Y5E1_9BILA</name>
<protein>
    <submittedName>
        <fullName evidence="3">C-type lectin domain-containing protein</fullName>
    </submittedName>
</protein>
<keyword evidence="2" id="KW-1185">Reference proteome</keyword>
<proteinExistence type="predicted"/>
<dbReference type="WBParaSite" id="PSU_v2.g15420.t1">
    <property type="protein sequence ID" value="PSU_v2.g15420.t1"/>
    <property type="gene ID" value="PSU_v2.g15420"/>
</dbReference>
<dbReference type="Gene3D" id="3.10.100.10">
    <property type="entry name" value="Mannose-Binding Protein A, subunit A"/>
    <property type="match status" value="1"/>
</dbReference>
<accession>A0A914Y5E1</accession>
<dbReference type="InterPro" id="IPR016187">
    <property type="entry name" value="CTDL_fold"/>
</dbReference>
<evidence type="ECO:0000259" key="1">
    <source>
        <dbReference type="PROSITE" id="PS50041"/>
    </source>
</evidence>
<dbReference type="PROSITE" id="PS50041">
    <property type="entry name" value="C_TYPE_LECTIN_2"/>
    <property type="match status" value="1"/>
</dbReference>
<feature type="domain" description="C-type lectin" evidence="1">
    <location>
        <begin position="21"/>
        <end position="80"/>
    </location>
</feature>